<feature type="compositionally biased region" description="Low complexity" evidence="6">
    <location>
        <begin position="309"/>
        <end position="324"/>
    </location>
</feature>
<feature type="region of interest" description="Disordered" evidence="6">
    <location>
        <begin position="242"/>
        <end position="271"/>
    </location>
</feature>
<sequence length="547" mass="60747">MADDEQFSLCWNNFNSNLSAGFHESLCRGDLVDVTLAAEGQFVKAHRLVLSVCSPYFRKMFTQMPANQHAFVFLKDVSHTALKDLIQFMYCGEVNVKQEALPAFISTAEALQIKGLTDSDPPQSQTPPEPSTPTPQIQSQQIQASPRVRHRTSTGRSYKIETVDDSGDDTKQTTQIVIQTTAPSHPPQATITTQAPQQQHHHHHHHQQQQQHQPPQQHIAQQPIQTQTHQLAGVSLPTSTATTAVVTHKRPAQRTNLGSVPHIKRSKSTIDPLEASDATVATQQLNVQTTVVTSDVTKSQSQQHHHHQQQQQTQSHHHQSQPQQTNEPEYIDMPMELPTKSEPDYVEDAGEVDQGEQDGTYVEDESYGDMRYDESYFTEGEEAGGAAGNAATGGATSTSATATTSKAIVKSQPLSDSAYMDSTGDQANSDAQVMQHIRNCGEQLFIISRKGGTLLAINDFIYRSNLKRFGPKNDKVYWECIHNRSKKCRSRLKTIGDDLYVTNDMHNHAGDHQRIELASKSGILIRKKFSAVGLPPSGTYNKINYFQ</sequence>
<dbReference type="VEuPathDB" id="VectorBase:SCAU007890"/>
<keyword evidence="3" id="KW-0863">Zinc-finger</keyword>
<feature type="compositionally biased region" description="Low complexity" evidence="6">
    <location>
        <begin position="183"/>
        <end position="198"/>
    </location>
</feature>
<dbReference type="InterPro" id="IPR011333">
    <property type="entry name" value="SKP1/BTB/POZ_sf"/>
</dbReference>
<accession>A0A1I8PGK9</accession>
<keyword evidence="4" id="KW-0862">Zinc</keyword>
<protein>
    <recommendedName>
        <fullName evidence="7">BTB domain-containing protein</fullName>
    </recommendedName>
</protein>
<evidence type="ECO:0000256" key="4">
    <source>
        <dbReference type="ARBA" id="ARBA00022833"/>
    </source>
</evidence>
<dbReference type="GO" id="GO:0008270">
    <property type="term" value="F:zinc ion binding"/>
    <property type="evidence" value="ECO:0007669"/>
    <property type="project" value="UniProtKB-KW"/>
</dbReference>
<feature type="compositionally biased region" description="Low complexity" evidence="6">
    <location>
        <begin position="134"/>
        <end position="143"/>
    </location>
</feature>
<evidence type="ECO:0000313" key="8">
    <source>
        <dbReference type="EnsemblMetazoa" id="SCAU007890-PY"/>
    </source>
</evidence>
<feature type="region of interest" description="Disordered" evidence="6">
    <location>
        <begin position="382"/>
        <end position="405"/>
    </location>
</feature>
<evidence type="ECO:0000256" key="2">
    <source>
        <dbReference type="ARBA" id="ARBA00022723"/>
    </source>
</evidence>
<evidence type="ECO:0000313" key="9">
    <source>
        <dbReference type="Proteomes" id="UP000095300"/>
    </source>
</evidence>
<comment type="subcellular location">
    <subcellularLocation>
        <location evidence="1">Nucleus</location>
    </subcellularLocation>
</comment>
<dbReference type="EnsemblMetazoa" id="SCAU007890-RY">
    <property type="protein sequence ID" value="SCAU007890-PY"/>
    <property type="gene ID" value="SCAU007890"/>
</dbReference>
<dbReference type="Pfam" id="PF04500">
    <property type="entry name" value="FLYWCH"/>
    <property type="match status" value="1"/>
</dbReference>
<keyword evidence="9" id="KW-1185">Reference proteome</keyword>
<dbReference type="SMART" id="SM00225">
    <property type="entry name" value="BTB"/>
    <property type="match status" value="1"/>
</dbReference>
<dbReference type="PROSITE" id="PS50097">
    <property type="entry name" value="BTB"/>
    <property type="match status" value="1"/>
</dbReference>
<dbReference type="InterPro" id="IPR051095">
    <property type="entry name" value="Dros_DevTransReg"/>
</dbReference>
<feature type="compositionally biased region" description="Low complexity" evidence="6">
    <location>
        <begin position="388"/>
        <end position="405"/>
    </location>
</feature>
<dbReference type="AlphaFoldDB" id="A0A1I8PGK9"/>
<dbReference type="GO" id="GO:0005634">
    <property type="term" value="C:nucleus"/>
    <property type="evidence" value="ECO:0007669"/>
    <property type="project" value="UniProtKB-SubCell"/>
</dbReference>
<dbReference type="CDD" id="cd18315">
    <property type="entry name" value="BTB_POZ_BAB-like"/>
    <property type="match status" value="1"/>
</dbReference>
<dbReference type="PANTHER" id="PTHR23110:SF92">
    <property type="entry name" value="MODIFIER OF MDG4"/>
    <property type="match status" value="1"/>
</dbReference>
<reference evidence="8" key="1">
    <citation type="submission" date="2020-05" db="UniProtKB">
        <authorList>
            <consortium name="EnsemblMetazoa"/>
        </authorList>
    </citation>
    <scope>IDENTIFICATION</scope>
    <source>
        <strain evidence="8">USDA</strain>
    </source>
</reference>
<evidence type="ECO:0000259" key="7">
    <source>
        <dbReference type="PROSITE" id="PS50097"/>
    </source>
</evidence>
<dbReference type="InterPro" id="IPR007588">
    <property type="entry name" value="Znf_FLYWCH"/>
</dbReference>
<gene>
    <name evidence="8" type="primary">106083492</name>
</gene>
<name>A0A1I8PGK9_STOCA</name>
<dbReference type="PANTHER" id="PTHR23110">
    <property type="entry name" value="BTB DOMAIN TRANSCRIPTION FACTOR"/>
    <property type="match status" value="1"/>
</dbReference>
<proteinExistence type="predicted"/>
<keyword evidence="5" id="KW-0539">Nucleus</keyword>
<feature type="region of interest" description="Disordered" evidence="6">
    <location>
        <begin position="116"/>
        <end position="171"/>
    </location>
</feature>
<dbReference type="GO" id="GO:0006357">
    <property type="term" value="P:regulation of transcription by RNA polymerase II"/>
    <property type="evidence" value="ECO:0007669"/>
    <property type="project" value="TreeGrafter"/>
</dbReference>
<feature type="region of interest" description="Disordered" evidence="6">
    <location>
        <begin position="183"/>
        <end position="224"/>
    </location>
</feature>
<evidence type="ECO:0000256" key="6">
    <source>
        <dbReference type="SAM" id="MobiDB-lite"/>
    </source>
</evidence>
<evidence type="ECO:0000256" key="3">
    <source>
        <dbReference type="ARBA" id="ARBA00022771"/>
    </source>
</evidence>
<dbReference type="InterPro" id="IPR000210">
    <property type="entry name" value="BTB/POZ_dom"/>
</dbReference>
<organism evidence="8 9">
    <name type="scientific">Stomoxys calcitrans</name>
    <name type="common">Stable fly</name>
    <name type="synonym">Conops calcitrans</name>
    <dbReference type="NCBI Taxonomy" id="35570"/>
    <lineage>
        <taxon>Eukaryota</taxon>
        <taxon>Metazoa</taxon>
        <taxon>Ecdysozoa</taxon>
        <taxon>Arthropoda</taxon>
        <taxon>Hexapoda</taxon>
        <taxon>Insecta</taxon>
        <taxon>Pterygota</taxon>
        <taxon>Neoptera</taxon>
        <taxon>Endopterygota</taxon>
        <taxon>Diptera</taxon>
        <taxon>Brachycera</taxon>
        <taxon>Muscomorpha</taxon>
        <taxon>Muscoidea</taxon>
        <taxon>Muscidae</taxon>
        <taxon>Stomoxys</taxon>
    </lineage>
</organism>
<keyword evidence="2" id="KW-0479">Metal-binding</keyword>
<dbReference type="Proteomes" id="UP000095300">
    <property type="component" value="Unassembled WGS sequence"/>
</dbReference>
<feature type="region of interest" description="Disordered" evidence="6">
    <location>
        <begin position="292"/>
        <end position="326"/>
    </location>
</feature>
<dbReference type="FunFam" id="3.30.710.10:FF:000036">
    <property type="entry name" value="Mod(Mdg4), isoform H"/>
    <property type="match status" value="1"/>
</dbReference>
<dbReference type="SUPFAM" id="SSF54695">
    <property type="entry name" value="POZ domain"/>
    <property type="match status" value="1"/>
</dbReference>
<dbReference type="Pfam" id="PF00651">
    <property type="entry name" value="BTB"/>
    <property type="match status" value="1"/>
</dbReference>
<dbReference type="OrthoDB" id="2311693at2759"/>
<feature type="compositionally biased region" description="Acidic residues" evidence="6">
    <location>
        <begin position="350"/>
        <end position="367"/>
    </location>
</feature>
<dbReference type="Gene3D" id="3.30.710.10">
    <property type="entry name" value="Potassium Channel Kv1.1, Chain A"/>
    <property type="match status" value="1"/>
</dbReference>
<feature type="region of interest" description="Disordered" evidence="6">
    <location>
        <begin position="350"/>
        <end position="369"/>
    </location>
</feature>
<feature type="compositionally biased region" description="Pro residues" evidence="6">
    <location>
        <begin position="124"/>
        <end position="133"/>
    </location>
</feature>
<feature type="compositionally biased region" description="Low complexity" evidence="6">
    <location>
        <begin position="208"/>
        <end position="224"/>
    </location>
</feature>
<dbReference type="Gene3D" id="2.20.25.240">
    <property type="match status" value="1"/>
</dbReference>
<feature type="domain" description="BTB" evidence="7">
    <location>
        <begin position="32"/>
        <end position="98"/>
    </location>
</feature>
<evidence type="ECO:0000256" key="5">
    <source>
        <dbReference type="ARBA" id="ARBA00023242"/>
    </source>
</evidence>
<evidence type="ECO:0000256" key="1">
    <source>
        <dbReference type="ARBA" id="ARBA00004123"/>
    </source>
</evidence>